<sequence>MGFDEGRIVLDSPNGAYYAGQTIHGQLEFDQDHVKTFRGIYVKIKGFCKVHWTSTETRRVHDRQEHHTINHDSHEEYINHKVYLAGGESGEHTLQPGHHTFSFQCPIPPNCPASFEGAHGHVRYQIKVVVDRAFKLDQEKVVDIKVLAPLDLNTHPYAKEPVEFEIENSYCCWCMGAGSTETLIKMPVAGFCPGQNMPIEVSCKNMSNVEVDTIRFEIKETITFHATHEPGTRHQTDVVAEIKKGPIPENTTRNWTVQMPVPEMEVLNLINCRFIDIEHKFKVSVESSGCHTDSDESHPIVIGNIPIAGFQDNVPNPLQNQLPNQPVVSQNVQGVASTYPPPPIVTQPMGGGYPGGAPLPQVSPYPVGPSYPAANPPYPGANPPYPGANSPYPGVNAPYPGANPPYPGANPPYPGANPAYPGPGGPLGGNAYQPPITNQPYPPRSPYPGGNRPYPNSPQPYSGLNSNVPTDGTPLLKTGTIGFGGPVNANNAVIPSLPAGANVPYPTSPANPYMGASAPEPPTPDNENKQPLNGVPKP</sequence>
<proteinExistence type="inferred from homology"/>
<feature type="domain" description="Arrestin C-terminal-like" evidence="4">
    <location>
        <begin position="4"/>
        <end position="157"/>
    </location>
</feature>
<gene>
    <name evidence="5" type="ORF">O3G_MSEX008422</name>
</gene>
<dbReference type="GO" id="GO:0015031">
    <property type="term" value="P:protein transport"/>
    <property type="evidence" value="ECO:0007669"/>
    <property type="project" value="TreeGrafter"/>
</dbReference>
<dbReference type="InterPro" id="IPR050357">
    <property type="entry name" value="Arrestin_domain-protein"/>
</dbReference>
<dbReference type="InterPro" id="IPR011022">
    <property type="entry name" value="Arrestin_C-like"/>
</dbReference>
<dbReference type="InterPro" id="IPR011021">
    <property type="entry name" value="Arrestin-like_N"/>
</dbReference>
<feature type="domain" description="Arrestin C-terminal-like" evidence="4">
    <location>
        <begin position="176"/>
        <end position="307"/>
    </location>
</feature>
<evidence type="ECO:0000256" key="1">
    <source>
        <dbReference type="ARBA" id="ARBA00005298"/>
    </source>
</evidence>
<dbReference type="Gene3D" id="2.60.40.640">
    <property type="match status" value="2"/>
</dbReference>
<comment type="caution">
    <text evidence="5">The sequence shown here is derived from an EMBL/GenBank/DDBJ whole genome shotgun (WGS) entry which is preliminary data.</text>
</comment>
<feature type="compositionally biased region" description="Polar residues" evidence="3">
    <location>
        <begin position="459"/>
        <end position="470"/>
    </location>
</feature>
<evidence type="ECO:0000313" key="6">
    <source>
        <dbReference type="Proteomes" id="UP000791440"/>
    </source>
</evidence>
<reference evidence="5" key="1">
    <citation type="journal article" date="2016" name="Insect Biochem. Mol. Biol.">
        <title>Multifaceted biological insights from a draft genome sequence of the tobacco hornworm moth, Manduca sexta.</title>
        <authorList>
            <person name="Kanost M.R."/>
            <person name="Arrese E.L."/>
            <person name="Cao X."/>
            <person name="Chen Y.R."/>
            <person name="Chellapilla S."/>
            <person name="Goldsmith M.R."/>
            <person name="Grosse-Wilde E."/>
            <person name="Heckel D.G."/>
            <person name="Herndon N."/>
            <person name="Jiang H."/>
            <person name="Papanicolaou A."/>
            <person name="Qu J."/>
            <person name="Soulages J.L."/>
            <person name="Vogel H."/>
            <person name="Walters J."/>
            <person name="Waterhouse R.M."/>
            <person name="Ahn S.J."/>
            <person name="Almeida F.C."/>
            <person name="An C."/>
            <person name="Aqrawi P."/>
            <person name="Bretschneider A."/>
            <person name="Bryant W.B."/>
            <person name="Bucks S."/>
            <person name="Chao H."/>
            <person name="Chevignon G."/>
            <person name="Christen J.M."/>
            <person name="Clarke D.F."/>
            <person name="Dittmer N.T."/>
            <person name="Ferguson L.C.F."/>
            <person name="Garavelou S."/>
            <person name="Gordon K.H.J."/>
            <person name="Gunaratna R.T."/>
            <person name="Han Y."/>
            <person name="Hauser F."/>
            <person name="He Y."/>
            <person name="Heidel-Fischer H."/>
            <person name="Hirsh A."/>
            <person name="Hu Y."/>
            <person name="Jiang H."/>
            <person name="Kalra D."/>
            <person name="Klinner C."/>
            <person name="Konig C."/>
            <person name="Kovar C."/>
            <person name="Kroll A.R."/>
            <person name="Kuwar S.S."/>
            <person name="Lee S.L."/>
            <person name="Lehman R."/>
            <person name="Li K."/>
            <person name="Li Z."/>
            <person name="Liang H."/>
            <person name="Lovelace S."/>
            <person name="Lu Z."/>
            <person name="Mansfield J.H."/>
            <person name="McCulloch K.J."/>
            <person name="Mathew T."/>
            <person name="Morton B."/>
            <person name="Muzny D.M."/>
            <person name="Neunemann D."/>
            <person name="Ongeri F."/>
            <person name="Pauchet Y."/>
            <person name="Pu L.L."/>
            <person name="Pyrousis I."/>
            <person name="Rao X.J."/>
            <person name="Redding A."/>
            <person name="Roesel C."/>
            <person name="Sanchez-Gracia A."/>
            <person name="Schaack S."/>
            <person name="Shukla A."/>
            <person name="Tetreau G."/>
            <person name="Wang Y."/>
            <person name="Xiong G.H."/>
            <person name="Traut W."/>
            <person name="Walsh T.K."/>
            <person name="Worley K.C."/>
            <person name="Wu D."/>
            <person name="Wu W."/>
            <person name="Wu Y.Q."/>
            <person name="Zhang X."/>
            <person name="Zou Z."/>
            <person name="Zucker H."/>
            <person name="Briscoe A.D."/>
            <person name="Burmester T."/>
            <person name="Clem R.J."/>
            <person name="Feyereisen R."/>
            <person name="Grimmelikhuijzen C.J.P."/>
            <person name="Hamodrakas S.J."/>
            <person name="Hansson B.S."/>
            <person name="Huguet E."/>
            <person name="Jermiin L.S."/>
            <person name="Lan Q."/>
            <person name="Lehman H.K."/>
            <person name="Lorenzen M."/>
            <person name="Merzendorfer H."/>
            <person name="Michalopoulos I."/>
            <person name="Morton D.B."/>
            <person name="Muthukrishnan S."/>
            <person name="Oakeshott J.G."/>
            <person name="Palmer W."/>
            <person name="Park Y."/>
            <person name="Passarelli A.L."/>
            <person name="Rozas J."/>
            <person name="Schwartz L.M."/>
            <person name="Smith W."/>
            <person name="Southgate A."/>
            <person name="Vilcinskas A."/>
            <person name="Vogt R."/>
            <person name="Wang P."/>
            <person name="Werren J."/>
            <person name="Yu X.Q."/>
            <person name="Zhou J.J."/>
            <person name="Brown S.J."/>
            <person name="Scherer S.E."/>
            <person name="Richards S."/>
            <person name="Blissard G.W."/>
        </authorList>
    </citation>
    <scope>NUCLEOTIDE SEQUENCE</scope>
</reference>
<dbReference type="GO" id="GO:0005737">
    <property type="term" value="C:cytoplasm"/>
    <property type="evidence" value="ECO:0007669"/>
    <property type="project" value="TreeGrafter"/>
</dbReference>
<keyword evidence="2" id="KW-0716">Sensory transduction</keyword>
<dbReference type="SUPFAM" id="SSF81296">
    <property type="entry name" value="E set domains"/>
    <property type="match status" value="2"/>
</dbReference>
<accession>A0A922CPR7</accession>
<reference evidence="5" key="2">
    <citation type="submission" date="2020-12" db="EMBL/GenBank/DDBJ databases">
        <authorList>
            <person name="Kanost M."/>
        </authorList>
    </citation>
    <scope>NUCLEOTIDE SEQUENCE</scope>
</reference>
<name>A0A922CPR7_MANSE</name>
<evidence type="ECO:0000256" key="3">
    <source>
        <dbReference type="SAM" id="MobiDB-lite"/>
    </source>
</evidence>
<feature type="region of interest" description="Disordered" evidence="3">
    <location>
        <begin position="417"/>
        <end position="473"/>
    </location>
</feature>
<dbReference type="Pfam" id="PF02752">
    <property type="entry name" value="Arrestin_C"/>
    <property type="match status" value="1"/>
</dbReference>
<dbReference type="OrthoDB" id="7785529at2759"/>
<protein>
    <recommendedName>
        <fullName evidence="4">Arrestin C-terminal-like domain-containing protein</fullName>
    </recommendedName>
</protein>
<dbReference type="SMART" id="SM01017">
    <property type="entry name" value="Arrestin_C"/>
    <property type="match status" value="2"/>
</dbReference>
<dbReference type="InterPro" id="IPR014756">
    <property type="entry name" value="Ig_E-set"/>
</dbReference>
<dbReference type="AlphaFoldDB" id="A0A922CPR7"/>
<dbReference type="PANTHER" id="PTHR11188">
    <property type="entry name" value="ARRESTIN DOMAIN CONTAINING PROTEIN"/>
    <property type="match status" value="1"/>
</dbReference>
<dbReference type="Pfam" id="PF00339">
    <property type="entry name" value="Arrestin_N"/>
    <property type="match status" value="1"/>
</dbReference>
<feature type="region of interest" description="Disordered" evidence="3">
    <location>
        <begin position="498"/>
        <end position="538"/>
    </location>
</feature>
<comment type="similarity">
    <text evidence="1">Belongs to the arrestin family.</text>
</comment>
<keyword evidence="6" id="KW-1185">Reference proteome</keyword>
<dbReference type="EMBL" id="JH668454">
    <property type="protein sequence ID" value="KAG6453952.1"/>
    <property type="molecule type" value="Genomic_DNA"/>
</dbReference>
<evidence type="ECO:0000259" key="4">
    <source>
        <dbReference type="SMART" id="SM01017"/>
    </source>
</evidence>
<organism evidence="5 6">
    <name type="scientific">Manduca sexta</name>
    <name type="common">Tobacco hawkmoth</name>
    <name type="synonym">Tobacco hornworm</name>
    <dbReference type="NCBI Taxonomy" id="7130"/>
    <lineage>
        <taxon>Eukaryota</taxon>
        <taxon>Metazoa</taxon>
        <taxon>Ecdysozoa</taxon>
        <taxon>Arthropoda</taxon>
        <taxon>Hexapoda</taxon>
        <taxon>Insecta</taxon>
        <taxon>Pterygota</taxon>
        <taxon>Neoptera</taxon>
        <taxon>Endopterygota</taxon>
        <taxon>Lepidoptera</taxon>
        <taxon>Glossata</taxon>
        <taxon>Ditrysia</taxon>
        <taxon>Bombycoidea</taxon>
        <taxon>Sphingidae</taxon>
        <taxon>Sphinginae</taxon>
        <taxon>Sphingini</taxon>
        <taxon>Manduca</taxon>
    </lineage>
</organism>
<dbReference type="Proteomes" id="UP000791440">
    <property type="component" value="Unassembled WGS sequence"/>
</dbReference>
<dbReference type="PANTHER" id="PTHR11188:SF176">
    <property type="entry name" value="ARRESTIN DOMAIN-CONTAINING PROTEIN 1"/>
    <property type="match status" value="1"/>
</dbReference>
<evidence type="ECO:0000313" key="5">
    <source>
        <dbReference type="EMBL" id="KAG6453952.1"/>
    </source>
</evidence>
<dbReference type="InterPro" id="IPR014752">
    <property type="entry name" value="Arrestin-like_C"/>
</dbReference>
<evidence type="ECO:0000256" key="2">
    <source>
        <dbReference type="ARBA" id="ARBA00022606"/>
    </source>
</evidence>